<keyword evidence="4" id="KW-1185">Reference proteome</keyword>
<organism evidence="3 4">
    <name type="scientific">Reticulomyxa filosa</name>
    <dbReference type="NCBI Taxonomy" id="46433"/>
    <lineage>
        <taxon>Eukaryota</taxon>
        <taxon>Sar</taxon>
        <taxon>Rhizaria</taxon>
        <taxon>Retaria</taxon>
        <taxon>Foraminifera</taxon>
        <taxon>Monothalamids</taxon>
        <taxon>Reticulomyxidae</taxon>
        <taxon>Reticulomyxa</taxon>
    </lineage>
</organism>
<gene>
    <name evidence="3" type="ORF">RFI_12898</name>
</gene>
<accession>X6NEE0</accession>
<dbReference type="AlphaFoldDB" id="X6NEE0"/>
<evidence type="ECO:0000313" key="3">
    <source>
        <dbReference type="EMBL" id="ETO24258.1"/>
    </source>
</evidence>
<keyword evidence="1" id="KW-0175">Coiled coil</keyword>
<reference evidence="3 4" key="1">
    <citation type="journal article" date="2013" name="Curr. Biol.">
        <title>The Genome of the Foraminiferan Reticulomyxa filosa.</title>
        <authorList>
            <person name="Glockner G."/>
            <person name="Hulsmann N."/>
            <person name="Schleicher M."/>
            <person name="Noegel A.A."/>
            <person name="Eichinger L."/>
            <person name="Gallinger C."/>
            <person name="Pawlowski J."/>
            <person name="Sierra R."/>
            <person name="Euteneuer U."/>
            <person name="Pillet L."/>
            <person name="Moustafa A."/>
            <person name="Platzer M."/>
            <person name="Groth M."/>
            <person name="Szafranski K."/>
            <person name="Schliwa M."/>
        </authorList>
    </citation>
    <scope>NUCLEOTIDE SEQUENCE [LARGE SCALE GENOMIC DNA]</scope>
</reference>
<comment type="caution">
    <text evidence="3">The sequence shown here is derived from an EMBL/GenBank/DDBJ whole genome shotgun (WGS) entry which is preliminary data.</text>
</comment>
<evidence type="ECO:0000256" key="2">
    <source>
        <dbReference type="SAM" id="MobiDB-lite"/>
    </source>
</evidence>
<feature type="compositionally biased region" description="Basic and acidic residues" evidence="2">
    <location>
        <begin position="26"/>
        <end position="47"/>
    </location>
</feature>
<proteinExistence type="predicted"/>
<evidence type="ECO:0000256" key="1">
    <source>
        <dbReference type="SAM" id="Coils"/>
    </source>
</evidence>
<feature type="region of interest" description="Disordered" evidence="2">
    <location>
        <begin position="15"/>
        <end position="47"/>
    </location>
</feature>
<name>X6NEE0_RETFI</name>
<evidence type="ECO:0000313" key="4">
    <source>
        <dbReference type="Proteomes" id="UP000023152"/>
    </source>
</evidence>
<feature type="coiled-coil region" evidence="1">
    <location>
        <begin position="63"/>
        <end position="93"/>
    </location>
</feature>
<protein>
    <submittedName>
        <fullName evidence="3">Uncharacterized protein</fullName>
    </submittedName>
</protein>
<dbReference type="EMBL" id="ASPP01009341">
    <property type="protein sequence ID" value="ETO24258.1"/>
    <property type="molecule type" value="Genomic_DNA"/>
</dbReference>
<dbReference type="Proteomes" id="UP000023152">
    <property type="component" value="Unassembled WGS sequence"/>
</dbReference>
<sequence length="155" mass="18760">MAAQVVVIDECSNKSDTYYYGPHKCPQCDENKSKRDADESREKREIEDREKLEMETIDFLARKRQEEKELEKLQRLVREKELEQEEYIRKNKKKRGCEKKMRDAFSQPFGRTDEIYFEKVMFPLLQLNSTAPAAVYVWYKFNNDYFKLINEYCIL</sequence>